<evidence type="ECO:0000256" key="3">
    <source>
        <dbReference type="ARBA" id="ARBA00022679"/>
    </source>
</evidence>
<dbReference type="EMBL" id="JACRSU010000004">
    <property type="protein sequence ID" value="MBC8541454.1"/>
    <property type="molecule type" value="Genomic_DNA"/>
</dbReference>
<evidence type="ECO:0000256" key="5">
    <source>
        <dbReference type="RuleBase" id="RU363094"/>
    </source>
</evidence>
<dbReference type="InterPro" id="IPR016181">
    <property type="entry name" value="Acyl_CoA_acyltransferase"/>
</dbReference>
<gene>
    <name evidence="7" type="primary">rimI</name>
    <name evidence="7" type="ORF">H8698_10750</name>
</gene>
<dbReference type="Gene3D" id="3.40.630.30">
    <property type="match status" value="1"/>
</dbReference>
<dbReference type="Proteomes" id="UP000611762">
    <property type="component" value="Unassembled WGS sequence"/>
</dbReference>
<evidence type="ECO:0000256" key="2">
    <source>
        <dbReference type="ARBA" id="ARBA00022490"/>
    </source>
</evidence>
<comment type="subcellular location">
    <subcellularLocation>
        <location evidence="5">Cytoplasm</location>
    </subcellularLocation>
</comment>
<organism evidence="7 8">
    <name type="scientific">Congzhengia minquanensis</name>
    <dbReference type="NCBI Taxonomy" id="2763657"/>
    <lineage>
        <taxon>Bacteria</taxon>
        <taxon>Bacillati</taxon>
        <taxon>Bacillota</taxon>
        <taxon>Clostridia</taxon>
        <taxon>Eubacteriales</taxon>
        <taxon>Oscillospiraceae</taxon>
        <taxon>Congzhengia</taxon>
    </lineage>
</organism>
<dbReference type="GO" id="GO:0008999">
    <property type="term" value="F:protein-N-terminal-alanine acetyltransferase activity"/>
    <property type="evidence" value="ECO:0007669"/>
    <property type="project" value="UniProtKB-EC"/>
</dbReference>
<dbReference type="PROSITE" id="PS51186">
    <property type="entry name" value="GNAT"/>
    <property type="match status" value="1"/>
</dbReference>
<proteinExistence type="inferred from homology"/>
<comment type="similarity">
    <text evidence="1 5">Belongs to the acetyltransferase family. RimI subfamily.</text>
</comment>
<protein>
    <recommendedName>
        <fullName evidence="5">[Ribosomal protein bS18]-alanine N-acetyltransferase</fullName>
        <ecNumber evidence="5">2.3.1.266</ecNumber>
    </recommendedName>
</protein>
<comment type="catalytic activity">
    <reaction evidence="5">
        <text>N-terminal L-alanyl-[ribosomal protein bS18] + acetyl-CoA = N-terminal N(alpha)-acetyl-L-alanyl-[ribosomal protein bS18] + CoA + H(+)</text>
        <dbReference type="Rhea" id="RHEA:43756"/>
        <dbReference type="Rhea" id="RHEA-COMP:10676"/>
        <dbReference type="Rhea" id="RHEA-COMP:10677"/>
        <dbReference type="ChEBI" id="CHEBI:15378"/>
        <dbReference type="ChEBI" id="CHEBI:57287"/>
        <dbReference type="ChEBI" id="CHEBI:57288"/>
        <dbReference type="ChEBI" id="CHEBI:64718"/>
        <dbReference type="ChEBI" id="CHEBI:83683"/>
        <dbReference type="EC" id="2.3.1.266"/>
    </reaction>
</comment>
<evidence type="ECO:0000259" key="6">
    <source>
        <dbReference type="PROSITE" id="PS51186"/>
    </source>
</evidence>
<comment type="caution">
    <text evidence="7">The sequence shown here is derived from an EMBL/GenBank/DDBJ whole genome shotgun (WGS) entry which is preliminary data.</text>
</comment>
<keyword evidence="7" id="KW-0687">Ribonucleoprotein</keyword>
<dbReference type="GO" id="GO:0005840">
    <property type="term" value="C:ribosome"/>
    <property type="evidence" value="ECO:0007669"/>
    <property type="project" value="UniProtKB-KW"/>
</dbReference>
<dbReference type="NCBIfam" id="TIGR01575">
    <property type="entry name" value="rimI"/>
    <property type="match status" value="1"/>
</dbReference>
<keyword evidence="7" id="KW-0689">Ribosomal protein</keyword>
<dbReference type="InterPro" id="IPR050680">
    <property type="entry name" value="YpeA/RimI_acetyltransf"/>
</dbReference>
<comment type="function">
    <text evidence="5">Acetylates the N-terminal alanine of ribosomal protein bS18.</text>
</comment>
<reference evidence="7" key="1">
    <citation type="submission" date="2020-08" db="EMBL/GenBank/DDBJ databases">
        <title>Genome public.</title>
        <authorList>
            <person name="Liu C."/>
            <person name="Sun Q."/>
        </authorList>
    </citation>
    <scope>NUCLEOTIDE SEQUENCE</scope>
    <source>
        <strain evidence="7">H8</strain>
    </source>
</reference>
<accession>A0A926DQF3</accession>
<dbReference type="AlphaFoldDB" id="A0A926DQF3"/>
<keyword evidence="2 5" id="KW-0963">Cytoplasm</keyword>
<dbReference type="InterPro" id="IPR000182">
    <property type="entry name" value="GNAT_dom"/>
</dbReference>
<dbReference type="GO" id="GO:0005737">
    <property type="term" value="C:cytoplasm"/>
    <property type="evidence" value="ECO:0007669"/>
    <property type="project" value="UniProtKB-SubCell"/>
</dbReference>
<evidence type="ECO:0000313" key="7">
    <source>
        <dbReference type="EMBL" id="MBC8541454.1"/>
    </source>
</evidence>
<keyword evidence="8" id="KW-1185">Reference proteome</keyword>
<dbReference type="PANTHER" id="PTHR43420:SF44">
    <property type="entry name" value="ACETYLTRANSFERASE YPEA"/>
    <property type="match status" value="1"/>
</dbReference>
<dbReference type="Pfam" id="PF00583">
    <property type="entry name" value="Acetyltransf_1"/>
    <property type="match status" value="1"/>
</dbReference>
<name>A0A926DQF3_9FIRM</name>
<dbReference type="EC" id="2.3.1.266" evidence="5"/>
<evidence type="ECO:0000256" key="1">
    <source>
        <dbReference type="ARBA" id="ARBA00005395"/>
    </source>
</evidence>
<dbReference type="PANTHER" id="PTHR43420">
    <property type="entry name" value="ACETYLTRANSFERASE"/>
    <property type="match status" value="1"/>
</dbReference>
<evidence type="ECO:0000256" key="4">
    <source>
        <dbReference type="ARBA" id="ARBA00023315"/>
    </source>
</evidence>
<dbReference type="SUPFAM" id="SSF55729">
    <property type="entry name" value="Acyl-CoA N-acyltransferases (Nat)"/>
    <property type="match status" value="1"/>
</dbReference>
<dbReference type="InterPro" id="IPR006464">
    <property type="entry name" value="AcTrfase_RimI/Ard1"/>
</dbReference>
<keyword evidence="3" id="KW-0808">Transferase</keyword>
<evidence type="ECO:0000313" key="8">
    <source>
        <dbReference type="Proteomes" id="UP000611762"/>
    </source>
</evidence>
<dbReference type="CDD" id="cd04301">
    <property type="entry name" value="NAT_SF"/>
    <property type="match status" value="1"/>
</dbReference>
<keyword evidence="4" id="KW-0012">Acyltransferase</keyword>
<feature type="domain" description="N-acetyltransferase" evidence="6">
    <location>
        <begin position="1"/>
        <end position="139"/>
    </location>
</feature>
<sequence>MTAEHLADILTVEAESFPHPWTEKMFLEELSGKFSVYRAAVEDGRAVGYMGMWLLAGEGHITNIAVAKNFRCRGLGSALMDDFISLAEQQSLTLMTLEVRESNTGAIALYEKKGFEEVGRRKNYYDNTEDALIMTKYFSITEGTKWRI</sequence>